<dbReference type="RefSeq" id="WP_002660829.1">
    <property type="nucleotide sequence ID" value="NZ_JH719942.1"/>
</dbReference>
<evidence type="ECO:0000256" key="2">
    <source>
        <dbReference type="ARBA" id="ARBA00007524"/>
    </source>
</evidence>
<dbReference type="FunFam" id="1.20.1260.100:FF:000001">
    <property type="entry name" value="translocator protein 2"/>
    <property type="match status" value="1"/>
</dbReference>
<dbReference type="InterPro" id="IPR038330">
    <property type="entry name" value="TspO/MBR-related_sf"/>
</dbReference>
<dbReference type="InterPro" id="IPR004307">
    <property type="entry name" value="TspO_MBR"/>
</dbReference>
<name>J0PB65_9BACT</name>
<sequence>MKNWSFWQRLLLALLLCFGVAALGGWANAQGLEDWYPQLQKPSFNPPGYLFGPVWTLLYTLMAIAWADIEGQKHKASAKARFVFLLQLGLNGLWSFLFFFAQSPGAALVEIALLWASIFYCIRLFWSIRPRAAYLLIPYLAWVSFAALLNASIYLLNS</sequence>
<evidence type="ECO:0000256" key="4">
    <source>
        <dbReference type="ARBA" id="ARBA00022989"/>
    </source>
</evidence>
<feature type="transmembrane region" description="Helical" evidence="6">
    <location>
        <begin position="48"/>
        <end position="69"/>
    </location>
</feature>
<dbReference type="HOGENOM" id="CLU_091805_2_1_10"/>
<dbReference type="Gene3D" id="1.20.1260.100">
    <property type="entry name" value="TspO/MBR protein"/>
    <property type="match status" value="1"/>
</dbReference>
<dbReference type="OrthoDB" id="9795496at2"/>
<dbReference type="AlphaFoldDB" id="J0PB65"/>
<dbReference type="Pfam" id="PF03073">
    <property type="entry name" value="TspO_MBR"/>
    <property type="match status" value="1"/>
</dbReference>
<keyword evidence="3 6" id="KW-0812">Transmembrane</keyword>
<dbReference type="EMBL" id="JH719942">
    <property type="protein sequence ID" value="EJF54892.1"/>
    <property type="molecule type" value="Genomic_DNA"/>
</dbReference>
<comment type="subcellular location">
    <subcellularLocation>
        <location evidence="1">Membrane</location>
        <topology evidence="1">Multi-pass membrane protein</topology>
    </subcellularLocation>
</comment>
<dbReference type="PANTHER" id="PTHR10057">
    <property type="entry name" value="PERIPHERAL-TYPE BENZODIAZEPINE RECEPTOR"/>
    <property type="match status" value="1"/>
</dbReference>
<dbReference type="Proteomes" id="UP000005113">
    <property type="component" value="Unassembled WGS sequence"/>
</dbReference>
<evidence type="ECO:0000256" key="3">
    <source>
        <dbReference type="ARBA" id="ARBA00022692"/>
    </source>
</evidence>
<dbReference type="CDD" id="cd15904">
    <property type="entry name" value="TSPO_MBR"/>
    <property type="match status" value="1"/>
</dbReference>
<comment type="similarity">
    <text evidence="2">Belongs to the TspO/BZRP family.</text>
</comment>
<evidence type="ECO:0000256" key="1">
    <source>
        <dbReference type="ARBA" id="ARBA00004141"/>
    </source>
</evidence>
<dbReference type="PANTHER" id="PTHR10057:SF0">
    <property type="entry name" value="TRANSLOCATOR PROTEIN"/>
    <property type="match status" value="1"/>
</dbReference>
<dbReference type="GO" id="GO:0016020">
    <property type="term" value="C:membrane"/>
    <property type="evidence" value="ECO:0007669"/>
    <property type="project" value="UniProtKB-SubCell"/>
</dbReference>
<gene>
    <name evidence="7" type="ORF">SapgrDRAFT_3247</name>
</gene>
<keyword evidence="5 6" id="KW-0472">Membrane</keyword>
<accession>J0PB65</accession>
<dbReference type="PIRSF" id="PIRSF005859">
    <property type="entry name" value="PBR"/>
    <property type="match status" value="1"/>
</dbReference>
<dbReference type="GO" id="GO:0033013">
    <property type="term" value="P:tetrapyrrole metabolic process"/>
    <property type="evidence" value="ECO:0007669"/>
    <property type="project" value="UniProtKB-ARBA"/>
</dbReference>
<feature type="transmembrane region" description="Helical" evidence="6">
    <location>
        <begin position="81"/>
        <end position="101"/>
    </location>
</feature>
<reference evidence="8" key="1">
    <citation type="journal article" date="2012" name="Stand. Genomic Sci.">
        <title>Permanent draft genome sequence of the gliding predator Saprospira grandis strain Sa g1 (= HR1).</title>
        <authorList>
            <person name="Mavromatis K."/>
            <person name="Chertkov O."/>
            <person name="Lapidus A."/>
            <person name="Nolan M."/>
            <person name="Lucas S."/>
            <person name="Tice H."/>
            <person name="Del Rio T.G."/>
            <person name="Cheng J.F."/>
            <person name="Han C."/>
            <person name="Tapia R."/>
            <person name="Bruce D."/>
            <person name="Goodwin L.A."/>
            <person name="Pitluck S."/>
            <person name="Huntemann M."/>
            <person name="Liolios K."/>
            <person name="Pagani I."/>
            <person name="Ivanova N."/>
            <person name="Mikhailova N."/>
            <person name="Pati A."/>
            <person name="Chen A."/>
            <person name="Palaniappan K."/>
            <person name="Land M."/>
            <person name="Brambilla E.M."/>
            <person name="Rohde M."/>
            <person name="Spring S."/>
            <person name="Goker M."/>
            <person name="Detter J.C."/>
            <person name="Bristow J."/>
            <person name="Eisen J.A."/>
            <person name="Markowitz V."/>
            <person name="Hugenholtz P."/>
            <person name="Kyrpides N.C."/>
            <person name="Klenk H.P."/>
            <person name="Woyke T."/>
        </authorList>
    </citation>
    <scope>NUCLEOTIDE SEQUENCE [LARGE SCALE GENOMIC DNA]</scope>
    <source>
        <strain evidence="8">DSM 2844</strain>
    </source>
</reference>
<feature type="transmembrane region" description="Helical" evidence="6">
    <location>
        <begin position="133"/>
        <end position="156"/>
    </location>
</feature>
<keyword evidence="4 6" id="KW-1133">Transmembrane helix</keyword>
<evidence type="ECO:0000313" key="7">
    <source>
        <dbReference type="EMBL" id="EJF54892.1"/>
    </source>
</evidence>
<protein>
    <submittedName>
        <fullName evidence="7">Tryptophan-rich sensory protein</fullName>
    </submittedName>
</protein>
<proteinExistence type="inferred from homology"/>
<evidence type="ECO:0000256" key="5">
    <source>
        <dbReference type="ARBA" id="ARBA00023136"/>
    </source>
</evidence>
<evidence type="ECO:0000313" key="8">
    <source>
        <dbReference type="Proteomes" id="UP000005113"/>
    </source>
</evidence>
<evidence type="ECO:0000256" key="6">
    <source>
        <dbReference type="SAM" id="Phobius"/>
    </source>
</evidence>
<feature type="transmembrane region" description="Helical" evidence="6">
    <location>
        <begin position="107"/>
        <end position="126"/>
    </location>
</feature>
<organism evidence="7 8">
    <name type="scientific">Saprospira grandis DSM 2844</name>
    <dbReference type="NCBI Taxonomy" id="694433"/>
    <lineage>
        <taxon>Bacteria</taxon>
        <taxon>Pseudomonadati</taxon>
        <taxon>Bacteroidota</taxon>
        <taxon>Saprospiria</taxon>
        <taxon>Saprospirales</taxon>
        <taxon>Saprospiraceae</taxon>
        <taxon>Saprospira</taxon>
    </lineage>
</organism>